<reference evidence="2" key="1">
    <citation type="submission" date="2023-06" db="EMBL/GenBank/DDBJ databases">
        <authorList>
            <consortium name="Lawrence Berkeley National Laboratory"/>
            <person name="Ahrendt S."/>
            <person name="Sahu N."/>
            <person name="Indic B."/>
            <person name="Wong-Bajracharya J."/>
            <person name="Merenyi Z."/>
            <person name="Ke H.-M."/>
            <person name="Monk M."/>
            <person name="Kocsube S."/>
            <person name="Drula E."/>
            <person name="Lipzen A."/>
            <person name="Balint B."/>
            <person name="Henrissat B."/>
            <person name="Andreopoulos B."/>
            <person name="Martin F.M."/>
            <person name="Harder C.B."/>
            <person name="Rigling D."/>
            <person name="Ford K.L."/>
            <person name="Foster G.D."/>
            <person name="Pangilinan J."/>
            <person name="Papanicolaou A."/>
            <person name="Barry K."/>
            <person name="LaButti K."/>
            <person name="Viragh M."/>
            <person name="Koriabine M."/>
            <person name="Yan M."/>
            <person name="Riley R."/>
            <person name="Champramary S."/>
            <person name="Plett K.L."/>
            <person name="Tsai I.J."/>
            <person name="Slot J."/>
            <person name="Sipos G."/>
            <person name="Plett J."/>
            <person name="Nagy L.G."/>
            <person name="Grigoriev I.V."/>
        </authorList>
    </citation>
    <scope>NUCLEOTIDE SEQUENCE</scope>
    <source>
        <strain evidence="2">HWK02</strain>
    </source>
</reference>
<protein>
    <recommendedName>
        <fullName evidence="4">Late embryogenesis abundant protein LEA-2 subgroup domain-containing protein</fullName>
    </recommendedName>
</protein>
<proteinExistence type="predicted"/>
<dbReference type="Proteomes" id="UP001175228">
    <property type="component" value="Unassembled WGS sequence"/>
</dbReference>
<dbReference type="EMBL" id="JAUEPU010000020">
    <property type="protein sequence ID" value="KAK0494691.1"/>
    <property type="molecule type" value="Genomic_DNA"/>
</dbReference>
<gene>
    <name evidence="2" type="ORF">EDD18DRAFT_1175665</name>
</gene>
<feature type="chain" id="PRO_5041298756" description="Late embryogenesis abundant protein LEA-2 subgroup domain-containing protein" evidence="1">
    <location>
        <begin position="23"/>
        <end position="173"/>
    </location>
</feature>
<evidence type="ECO:0000256" key="1">
    <source>
        <dbReference type="SAM" id="SignalP"/>
    </source>
</evidence>
<evidence type="ECO:0000313" key="2">
    <source>
        <dbReference type="EMBL" id="KAK0494691.1"/>
    </source>
</evidence>
<keyword evidence="3" id="KW-1185">Reference proteome</keyword>
<sequence>MSLICNMLFSIFFFTLASFVCGTPTSLRATLTDSDLVSGITVTMTLDSLVTNLATVSFNVSNSQLVEISLDRVAMSAGVDGTEYLTFDHTFEDPVVVPILGTADSGDIANVQLTQGGLGTITISSSKSLDLLNLDVDMRVATINGKLGITSNKTGLTESDVPAIFNTPFNKEA</sequence>
<name>A0AA39Q3I5_9AGAR</name>
<organism evidence="2 3">
    <name type="scientific">Armillaria luteobubalina</name>
    <dbReference type="NCBI Taxonomy" id="153913"/>
    <lineage>
        <taxon>Eukaryota</taxon>
        <taxon>Fungi</taxon>
        <taxon>Dikarya</taxon>
        <taxon>Basidiomycota</taxon>
        <taxon>Agaricomycotina</taxon>
        <taxon>Agaricomycetes</taxon>
        <taxon>Agaricomycetidae</taxon>
        <taxon>Agaricales</taxon>
        <taxon>Marasmiineae</taxon>
        <taxon>Physalacriaceae</taxon>
        <taxon>Armillaria</taxon>
    </lineage>
</organism>
<accession>A0AA39Q3I5</accession>
<evidence type="ECO:0000313" key="3">
    <source>
        <dbReference type="Proteomes" id="UP001175228"/>
    </source>
</evidence>
<comment type="caution">
    <text evidence="2">The sequence shown here is derived from an EMBL/GenBank/DDBJ whole genome shotgun (WGS) entry which is preliminary data.</text>
</comment>
<keyword evidence="1" id="KW-0732">Signal</keyword>
<feature type="signal peptide" evidence="1">
    <location>
        <begin position="1"/>
        <end position="22"/>
    </location>
</feature>
<evidence type="ECO:0008006" key="4">
    <source>
        <dbReference type="Google" id="ProtNLM"/>
    </source>
</evidence>
<dbReference type="AlphaFoldDB" id="A0AA39Q3I5"/>